<sequence>MPIFSSDAHGAWRTPGDDHPMLLARVDHNGDHELTIRPGADIGDLVALLATLPPNAFFTEHYGDVDAVLIFRPVPGRPATTPAGGNPAAGPAAASVIRP</sequence>
<evidence type="ECO:0000313" key="3">
    <source>
        <dbReference type="Proteomes" id="UP000305282"/>
    </source>
</evidence>
<evidence type="ECO:0000256" key="1">
    <source>
        <dbReference type="SAM" id="MobiDB-lite"/>
    </source>
</evidence>
<dbReference type="InterPro" id="IPR023817">
    <property type="entry name" value="Frankia_40_dom"/>
</dbReference>
<comment type="caution">
    <text evidence="2">The sequence shown here is derived from an EMBL/GenBank/DDBJ whole genome shotgun (WGS) entry which is preliminary data.</text>
</comment>
<organism evidence="2 3">
    <name type="scientific">Candidatus Frankia alpina</name>
    <dbReference type="NCBI Taxonomy" id="2699483"/>
    <lineage>
        <taxon>Bacteria</taxon>
        <taxon>Bacillati</taxon>
        <taxon>Actinomycetota</taxon>
        <taxon>Actinomycetes</taxon>
        <taxon>Frankiales</taxon>
        <taxon>Frankiaceae</taxon>
        <taxon>Frankia</taxon>
    </lineage>
</organism>
<evidence type="ECO:0000313" key="2">
    <source>
        <dbReference type="EMBL" id="THJ64725.1"/>
    </source>
</evidence>
<proteinExistence type="predicted"/>
<keyword evidence="3" id="KW-1185">Reference proteome</keyword>
<dbReference type="RefSeq" id="WP_136449009.1">
    <property type="nucleotide sequence ID" value="NZ_CADCWT010000278.1"/>
</dbReference>
<protein>
    <submittedName>
        <fullName evidence="2">Uncharacterized protein</fullName>
    </submittedName>
</protein>
<dbReference type="OrthoDB" id="3217416at2"/>
<name>A0A4S5E092_9ACTN</name>
<dbReference type="NCBIfam" id="TIGR03917">
    <property type="entry name" value="Frankia_40_dom"/>
    <property type="match status" value="1"/>
</dbReference>
<reference evidence="2 3" key="1">
    <citation type="submission" date="2019-04" db="EMBL/GenBank/DDBJ databases">
        <title>Draft genome sequences for three unisolated Alnus-infective Frankia Sp+ strains, AgTrS, AiOr and AvVan, the first sequenced Frankia strains able to sporulate in-planta.</title>
        <authorList>
            <person name="Bethencourt L."/>
            <person name="Vautrin F."/>
            <person name="Taib N."/>
            <person name="Dubost A."/>
            <person name="Castro-Garcia L."/>
            <person name="Imbaud O."/>
            <person name="Abrouk D."/>
            <person name="Fournier P."/>
            <person name="Briolay J."/>
            <person name="Nguyen A."/>
            <person name="Normand P."/>
            <person name="Fernandez M.P."/>
            <person name="Brochier-Armanet C."/>
            <person name="Herrera-Belaroussi A."/>
        </authorList>
    </citation>
    <scope>NUCLEOTIDE SEQUENCE [LARGE SCALE GENOMIC DNA]</scope>
    <source>
        <strain evidence="2 3">AvVan</strain>
    </source>
</reference>
<accession>A0A4S5E092</accession>
<dbReference type="EMBL" id="SSXH01000522">
    <property type="protein sequence ID" value="THJ64725.1"/>
    <property type="molecule type" value="Genomic_DNA"/>
</dbReference>
<dbReference type="AlphaFoldDB" id="A0A4S5E092"/>
<gene>
    <name evidence="2" type="ORF">E7Y31_17415</name>
</gene>
<feature type="region of interest" description="Disordered" evidence="1">
    <location>
        <begin position="77"/>
        <end position="99"/>
    </location>
</feature>
<dbReference type="Proteomes" id="UP000305282">
    <property type="component" value="Unassembled WGS sequence"/>
</dbReference>